<proteinExistence type="predicted"/>
<dbReference type="Pfam" id="PF01397">
    <property type="entry name" value="Terpene_synth"/>
    <property type="match status" value="1"/>
</dbReference>
<dbReference type="InterPro" id="IPR036965">
    <property type="entry name" value="Terpene_synth_N_sf"/>
</dbReference>
<feature type="domain" description="Terpene synthase N-terminal" evidence="4">
    <location>
        <begin position="5"/>
        <end position="79"/>
    </location>
</feature>
<dbReference type="Gene3D" id="1.50.10.130">
    <property type="entry name" value="Terpene synthase, N-terminal domain"/>
    <property type="match status" value="1"/>
</dbReference>
<keyword evidence="2" id="KW-0456">Lyase</keyword>
<dbReference type="PANTHER" id="PTHR31225">
    <property type="entry name" value="OS04G0344100 PROTEIN-RELATED"/>
    <property type="match status" value="1"/>
</dbReference>
<sequence>MMISTEKLHLIDVVERLGIGYHFEAEIEEQLRQVYCDGTSRCKKDIISDEKDHLFTTALQFRLLRQHGYNVPCGTISAFILHMVTRIYIIL</sequence>
<dbReference type="InterPro" id="IPR001906">
    <property type="entry name" value="Terpene_synth_N"/>
</dbReference>
<dbReference type="AlphaFoldDB" id="A0AAV2GWC0"/>
<dbReference type="InterPro" id="IPR008930">
    <property type="entry name" value="Terpenoid_cyclase/PrenylTrfase"/>
</dbReference>
<keyword evidence="1" id="KW-0460">Magnesium</keyword>
<evidence type="ECO:0000259" key="4">
    <source>
        <dbReference type="Pfam" id="PF01397"/>
    </source>
</evidence>
<evidence type="ECO:0000313" key="5">
    <source>
        <dbReference type="EMBL" id="CAL1414633.1"/>
    </source>
</evidence>
<evidence type="ECO:0000313" key="6">
    <source>
        <dbReference type="EMBL" id="CAL1414736.1"/>
    </source>
</evidence>
<gene>
    <name evidence="5" type="ORF">LTRI10_LOCUS53778</name>
    <name evidence="6" type="ORF">LTRI10_LOCUS53876</name>
</gene>
<protein>
    <recommendedName>
        <fullName evidence="4">Terpene synthase N-terminal domain-containing protein</fullName>
    </recommendedName>
</protein>
<feature type="transmembrane region" description="Helical" evidence="3">
    <location>
        <begin position="69"/>
        <end position="89"/>
    </location>
</feature>
<keyword evidence="3" id="KW-0812">Transmembrane</keyword>
<organism evidence="6 7">
    <name type="scientific">Linum trigynum</name>
    <dbReference type="NCBI Taxonomy" id="586398"/>
    <lineage>
        <taxon>Eukaryota</taxon>
        <taxon>Viridiplantae</taxon>
        <taxon>Streptophyta</taxon>
        <taxon>Embryophyta</taxon>
        <taxon>Tracheophyta</taxon>
        <taxon>Spermatophyta</taxon>
        <taxon>Magnoliopsida</taxon>
        <taxon>eudicotyledons</taxon>
        <taxon>Gunneridae</taxon>
        <taxon>Pentapetalae</taxon>
        <taxon>rosids</taxon>
        <taxon>fabids</taxon>
        <taxon>Malpighiales</taxon>
        <taxon>Linaceae</taxon>
        <taxon>Linum</taxon>
    </lineage>
</organism>
<evidence type="ECO:0000256" key="3">
    <source>
        <dbReference type="SAM" id="Phobius"/>
    </source>
</evidence>
<dbReference type="SUPFAM" id="SSF48239">
    <property type="entry name" value="Terpenoid cyclases/Protein prenyltransferases"/>
    <property type="match status" value="1"/>
</dbReference>
<evidence type="ECO:0000256" key="1">
    <source>
        <dbReference type="ARBA" id="ARBA00022842"/>
    </source>
</evidence>
<dbReference type="PANTHER" id="PTHR31225:SF93">
    <property type="entry name" value="ALPHA-HUMULENE_(-)-(E)-BETA-CARYOPHYLLENE SYNTHASE"/>
    <property type="match status" value="1"/>
</dbReference>
<evidence type="ECO:0000313" key="7">
    <source>
        <dbReference type="Proteomes" id="UP001497516"/>
    </source>
</evidence>
<dbReference type="EMBL" id="OZ034822">
    <property type="protein sequence ID" value="CAL1414736.1"/>
    <property type="molecule type" value="Genomic_DNA"/>
</dbReference>
<dbReference type="GO" id="GO:0010333">
    <property type="term" value="F:terpene synthase activity"/>
    <property type="evidence" value="ECO:0007669"/>
    <property type="project" value="InterPro"/>
</dbReference>
<dbReference type="EMBL" id="OZ034822">
    <property type="protein sequence ID" value="CAL1414633.1"/>
    <property type="molecule type" value="Genomic_DNA"/>
</dbReference>
<accession>A0AAV2GWC0</accession>
<reference evidence="6 7" key="1">
    <citation type="submission" date="2024-04" db="EMBL/GenBank/DDBJ databases">
        <authorList>
            <person name="Fracassetti M."/>
        </authorList>
    </citation>
    <scope>NUCLEOTIDE SEQUENCE [LARGE SCALE GENOMIC DNA]</scope>
</reference>
<dbReference type="GO" id="GO:0016114">
    <property type="term" value="P:terpenoid biosynthetic process"/>
    <property type="evidence" value="ECO:0007669"/>
    <property type="project" value="InterPro"/>
</dbReference>
<name>A0AAV2GWC0_9ROSI</name>
<keyword evidence="3" id="KW-1133">Transmembrane helix</keyword>
<keyword evidence="3" id="KW-0472">Membrane</keyword>
<keyword evidence="7" id="KW-1185">Reference proteome</keyword>
<dbReference type="InterPro" id="IPR050148">
    <property type="entry name" value="Terpene_synthase-like"/>
</dbReference>
<dbReference type="Proteomes" id="UP001497516">
    <property type="component" value="Chromosome 9"/>
</dbReference>
<evidence type="ECO:0000256" key="2">
    <source>
        <dbReference type="ARBA" id="ARBA00023239"/>
    </source>
</evidence>